<dbReference type="InterPro" id="IPR014718">
    <property type="entry name" value="GH-type_carb-bd"/>
</dbReference>
<proteinExistence type="predicted"/>
<name>A0ABP7UWQ7_9FLAO</name>
<keyword evidence="5" id="KW-1185">Reference proteome</keyword>
<evidence type="ECO:0000313" key="5">
    <source>
        <dbReference type="Proteomes" id="UP001500426"/>
    </source>
</evidence>
<comment type="caution">
    <text evidence="4">The sequence shown here is derived from an EMBL/GenBank/DDBJ whole genome shotgun (WGS) entry which is preliminary data.</text>
</comment>
<dbReference type="PANTHER" id="PTHR11122:SF13">
    <property type="entry name" value="GLUCOSE-6-PHOSPHATE 1-EPIMERASE"/>
    <property type="match status" value="1"/>
</dbReference>
<comment type="subunit">
    <text evidence="2">Monomer.</text>
</comment>
<keyword evidence="3" id="KW-0106">Calcium</keyword>
<dbReference type="Gene3D" id="2.70.98.10">
    <property type="match status" value="1"/>
</dbReference>
<protein>
    <submittedName>
        <fullName evidence="4">Aldose 1-epimerase family protein</fullName>
    </submittedName>
</protein>
<evidence type="ECO:0000313" key="4">
    <source>
        <dbReference type="EMBL" id="GAA4054521.1"/>
    </source>
</evidence>
<dbReference type="PANTHER" id="PTHR11122">
    <property type="entry name" value="APOSPORY-ASSOCIATED PROTEIN C-RELATED"/>
    <property type="match status" value="1"/>
</dbReference>
<organism evidence="4 5">
    <name type="scientific">Flavobacterium chungnamense</name>
    <dbReference type="NCBI Taxonomy" id="706182"/>
    <lineage>
        <taxon>Bacteria</taxon>
        <taxon>Pseudomonadati</taxon>
        <taxon>Bacteroidota</taxon>
        <taxon>Flavobacteriia</taxon>
        <taxon>Flavobacteriales</taxon>
        <taxon>Flavobacteriaceae</taxon>
        <taxon>Flavobacterium</taxon>
    </lineage>
</organism>
<evidence type="ECO:0000256" key="2">
    <source>
        <dbReference type="ARBA" id="ARBA00011245"/>
    </source>
</evidence>
<dbReference type="EMBL" id="BAABCS010000020">
    <property type="protein sequence ID" value="GAA4054521.1"/>
    <property type="molecule type" value="Genomic_DNA"/>
</dbReference>
<dbReference type="InterPro" id="IPR008183">
    <property type="entry name" value="Aldose_1/G6P_1-epimerase"/>
</dbReference>
<dbReference type="InterPro" id="IPR011013">
    <property type="entry name" value="Gal_mutarotase_sf_dom"/>
</dbReference>
<sequence>MNIQLENKIFSISINTKGAELNSFKNQIVNKEYIWEGNPEFWGKHSPILFPIVGGLKNDSYSYNDKKYNLSRHGFARDFEFEIIEKTDVSVIFSLKENDETLQKYPFHFELQIKYVLTENKLVIIYHIKNNSKAEMPFNIGAHPALSLPKNFTNYSLEFENQEELITHELENNLFSGATRTIALDKANLPLNYSLFEKDALVFKTLESKSVKILDNGNPFLKVNYEDFSSLGIWTIKNAPFICIEPWIGFADDMSSNGNLFDKKNIQILEENSSFEASFSIEIL</sequence>
<dbReference type="RefSeq" id="WP_345094375.1">
    <property type="nucleotide sequence ID" value="NZ_BAABCS010000020.1"/>
</dbReference>
<gene>
    <name evidence="4" type="ORF">GCM10022388_21190</name>
</gene>
<dbReference type="InterPro" id="IPR037481">
    <property type="entry name" value="LacX"/>
</dbReference>
<accession>A0ABP7UWQ7</accession>
<dbReference type="Pfam" id="PF01263">
    <property type="entry name" value="Aldose_epim"/>
    <property type="match status" value="1"/>
</dbReference>
<evidence type="ECO:0000256" key="3">
    <source>
        <dbReference type="ARBA" id="ARBA00022837"/>
    </source>
</evidence>
<reference evidence="5" key="1">
    <citation type="journal article" date="2019" name="Int. J. Syst. Evol. Microbiol.">
        <title>The Global Catalogue of Microorganisms (GCM) 10K type strain sequencing project: providing services to taxonomists for standard genome sequencing and annotation.</title>
        <authorList>
            <consortium name="The Broad Institute Genomics Platform"/>
            <consortium name="The Broad Institute Genome Sequencing Center for Infectious Disease"/>
            <person name="Wu L."/>
            <person name="Ma J."/>
        </authorList>
    </citation>
    <scope>NUCLEOTIDE SEQUENCE [LARGE SCALE GENOMIC DNA]</scope>
    <source>
        <strain evidence="5">JCM 17068</strain>
    </source>
</reference>
<dbReference type="CDD" id="cd09024">
    <property type="entry name" value="Aldose_epim_lacX"/>
    <property type="match status" value="1"/>
</dbReference>
<dbReference type="Proteomes" id="UP001500426">
    <property type="component" value="Unassembled WGS sequence"/>
</dbReference>
<comment type="cofactor">
    <cofactor evidence="1">
        <name>Ca(2+)</name>
        <dbReference type="ChEBI" id="CHEBI:29108"/>
    </cofactor>
</comment>
<evidence type="ECO:0000256" key="1">
    <source>
        <dbReference type="ARBA" id="ARBA00001913"/>
    </source>
</evidence>
<dbReference type="SUPFAM" id="SSF74650">
    <property type="entry name" value="Galactose mutarotase-like"/>
    <property type="match status" value="1"/>
</dbReference>